<keyword evidence="1" id="KW-0805">Transcription regulation</keyword>
<dbReference type="EMBL" id="QGGR01000021">
    <property type="protein sequence ID" value="PWK39737.1"/>
    <property type="molecule type" value="Genomic_DNA"/>
</dbReference>
<dbReference type="InterPro" id="IPR028082">
    <property type="entry name" value="Peripla_BP_I"/>
</dbReference>
<evidence type="ECO:0000313" key="6">
    <source>
        <dbReference type="Proteomes" id="UP000245697"/>
    </source>
</evidence>
<dbReference type="SUPFAM" id="SSF47413">
    <property type="entry name" value="lambda repressor-like DNA-binding domains"/>
    <property type="match status" value="1"/>
</dbReference>
<evidence type="ECO:0000259" key="4">
    <source>
        <dbReference type="PROSITE" id="PS50932"/>
    </source>
</evidence>
<dbReference type="GO" id="GO:0003700">
    <property type="term" value="F:DNA-binding transcription factor activity"/>
    <property type="evidence" value="ECO:0007669"/>
    <property type="project" value="TreeGrafter"/>
</dbReference>
<keyword evidence="3" id="KW-0804">Transcription</keyword>
<dbReference type="Pfam" id="PF00356">
    <property type="entry name" value="LacI"/>
    <property type="match status" value="1"/>
</dbReference>
<dbReference type="CDD" id="cd06279">
    <property type="entry name" value="PBP1_LacI-like"/>
    <property type="match status" value="1"/>
</dbReference>
<dbReference type="RefSeq" id="WP_203896681.1">
    <property type="nucleotide sequence ID" value="NZ_BONA01000122.1"/>
</dbReference>
<dbReference type="InterPro" id="IPR010982">
    <property type="entry name" value="Lambda_DNA-bd_dom_sf"/>
</dbReference>
<organism evidence="5 6">
    <name type="scientific">Actinoplanes xinjiangensis</name>
    <dbReference type="NCBI Taxonomy" id="512350"/>
    <lineage>
        <taxon>Bacteria</taxon>
        <taxon>Bacillati</taxon>
        <taxon>Actinomycetota</taxon>
        <taxon>Actinomycetes</taxon>
        <taxon>Micromonosporales</taxon>
        <taxon>Micromonosporaceae</taxon>
        <taxon>Actinoplanes</taxon>
    </lineage>
</organism>
<accession>A0A316F5D9</accession>
<feature type="domain" description="HTH lacI-type" evidence="4">
    <location>
        <begin position="12"/>
        <end position="67"/>
    </location>
</feature>
<dbReference type="SMART" id="SM00354">
    <property type="entry name" value="HTH_LACI"/>
    <property type="match status" value="1"/>
</dbReference>
<dbReference type="PROSITE" id="PS50932">
    <property type="entry name" value="HTH_LACI_2"/>
    <property type="match status" value="1"/>
</dbReference>
<dbReference type="InterPro" id="IPR046335">
    <property type="entry name" value="LacI/GalR-like_sensor"/>
</dbReference>
<dbReference type="AlphaFoldDB" id="A0A316F5D9"/>
<dbReference type="PANTHER" id="PTHR30146">
    <property type="entry name" value="LACI-RELATED TRANSCRIPTIONAL REPRESSOR"/>
    <property type="match status" value="1"/>
</dbReference>
<dbReference type="PANTHER" id="PTHR30146:SF138">
    <property type="entry name" value="TRANSCRIPTIONAL REGULATORY PROTEIN"/>
    <property type="match status" value="1"/>
</dbReference>
<dbReference type="InterPro" id="IPR000843">
    <property type="entry name" value="HTH_LacI"/>
</dbReference>
<keyword evidence="6" id="KW-1185">Reference proteome</keyword>
<evidence type="ECO:0000256" key="1">
    <source>
        <dbReference type="ARBA" id="ARBA00023015"/>
    </source>
</evidence>
<dbReference type="Gene3D" id="3.40.50.2300">
    <property type="match status" value="2"/>
</dbReference>
<comment type="caution">
    <text evidence="5">The sequence shown here is derived from an EMBL/GenBank/DDBJ whole genome shotgun (WGS) entry which is preliminary data.</text>
</comment>
<dbReference type="SUPFAM" id="SSF53822">
    <property type="entry name" value="Periplasmic binding protein-like I"/>
    <property type="match status" value="1"/>
</dbReference>
<proteinExistence type="predicted"/>
<gene>
    <name evidence="5" type="ORF">BC793_1214</name>
</gene>
<keyword evidence="2" id="KW-0238">DNA-binding</keyword>
<dbReference type="Pfam" id="PF13377">
    <property type="entry name" value="Peripla_BP_3"/>
    <property type="match status" value="1"/>
</dbReference>
<protein>
    <submittedName>
        <fullName evidence="5">LacI family transcriptional regulator</fullName>
    </submittedName>
</protein>
<evidence type="ECO:0000313" key="5">
    <source>
        <dbReference type="EMBL" id="PWK39737.1"/>
    </source>
</evidence>
<dbReference type="Gene3D" id="1.10.260.40">
    <property type="entry name" value="lambda repressor-like DNA-binding domains"/>
    <property type="match status" value="1"/>
</dbReference>
<dbReference type="CDD" id="cd01392">
    <property type="entry name" value="HTH_LacI"/>
    <property type="match status" value="1"/>
</dbReference>
<sequence length="354" mass="37260">MPGVDDNSRARPTMREVARVAGVSPMTVSYAYSQPARVSAEAAARVLAAARQLGYPGPHPAARSLRRGRVGTLGVVLGERLSYAFEDPQAARFLAGVSDVCAAEGIGLTLVPITGAPTDARRVTQVAVDGFVVWTTSDDDPILDAVADTGLPAVIHAGPQTGGLPVIGIDDRAAAAAIGEVAFASARRPVVLGFPLDRGRARRLLTGDEDPPIRFPVTRHRWEGFRDTWTGAGHRAVHLRFAVCPVNHITEGETFARELLQGTEPPDAIAAMSDELALGALRAATDLGLRIPDELSVTGWDDSDTAAPAGLTTLAQSLREQGAHCARVALGLSTATSTGHTWQVVIRTTTRPAR</sequence>
<dbReference type="Proteomes" id="UP000245697">
    <property type="component" value="Unassembled WGS sequence"/>
</dbReference>
<dbReference type="GO" id="GO:0000976">
    <property type="term" value="F:transcription cis-regulatory region binding"/>
    <property type="evidence" value="ECO:0007669"/>
    <property type="project" value="TreeGrafter"/>
</dbReference>
<evidence type="ECO:0000256" key="3">
    <source>
        <dbReference type="ARBA" id="ARBA00023163"/>
    </source>
</evidence>
<evidence type="ECO:0000256" key="2">
    <source>
        <dbReference type="ARBA" id="ARBA00023125"/>
    </source>
</evidence>
<reference evidence="5 6" key="1">
    <citation type="submission" date="2018-05" db="EMBL/GenBank/DDBJ databases">
        <title>Genomic Encyclopedia of Archaeal and Bacterial Type Strains, Phase II (KMG-II): from individual species to whole genera.</title>
        <authorList>
            <person name="Goeker M."/>
        </authorList>
    </citation>
    <scope>NUCLEOTIDE SEQUENCE [LARGE SCALE GENOMIC DNA]</scope>
    <source>
        <strain evidence="5 6">DSM 45184</strain>
    </source>
</reference>
<name>A0A316F5D9_9ACTN</name>